<keyword evidence="4" id="KW-1185">Reference proteome</keyword>
<dbReference type="PANTHER" id="PTHR31718:SF32">
    <property type="entry name" value="EMBRYO-SPECIFIC PROTEIN ATS3B"/>
    <property type="match status" value="1"/>
</dbReference>
<dbReference type="AlphaFoldDB" id="A0A9Q0W758"/>
<evidence type="ECO:0000256" key="2">
    <source>
        <dbReference type="SAM" id="SignalP"/>
    </source>
</evidence>
<reference evidence="3" key="1">
    <citation type="submission" date="2022-11" db="EMBL/GenBank/DDBJ databases">
        <authorList>
            <person name="Hyden B.L."/>
            <person name="Feng K."/>
            <person name="Yates T."/>
            <person name="Jawdy S."/>
            <person name="Smart L.B."/>
            <person name="Muchero W."/>
        </authorList>
    </citation>
    <scope>NUCLEOTIDE SEQUENCE</scope>
    <source>
        <tissue evidence="3">Shoot tip</tissue>
    </source>
</reference>
<dbReference type="SUPFAM" id="SSF49723">
    <property type="entry name" value="Lipase/lipooxygenase domain (PLAT/LH2 domain)"/>
    <property type="match status" value="1"/>
</dbReference>
<organism evidence="3 4">
    <name type="scientific">Salix purpurea</name>
    <name type="common">Purple osier willow</name>
    <dbReference type="NCBI Taxonomy" id="77065"/>
    <lineage>
        <taxon>Eukaryota</taxon>
        <taxon>Viridiplantae</taxon>
        <taxon>Streptophyta</taxon>
        <taxon>Embryophyta</taxon>
        <taxon>Tracheophyta</taxon>
        <taxon>Spermatophyta</taxon>
        <taxon>Magnoliopsida</taxon>
        <taxon>eudicotyledons</taxon>
        <taxon>Gunneridae</taxon>
        <taxon>Pentapetalae</taxon>
        <taxon>rosids</taxon>
        <taxon>fabids</taxon>
        <taxon>Malpighiales</taxon>
        <taxon>Salicaceae</taxon>
        <taxon>Saliceae</taxon>
        <taxon>Salix</taxon>
    </lineage>
</organism>
<keyword evidence="2" id="KW-0732">Signal</keyword>
<dbReference type="OrthoDB" id="817978at2759"/>
<accession>A0A9Q0W758</accession>
<dbReference type="InterPro" id="IPR036392">
    <property type="entry name" value="PLAT/LH2_dom_sf"/>
</dbReference>
<dbReference type="EMBL" id="JAPFFK010000006">
    <property type="protein sequence ID" value="KAJ6761256.1"/>
    <property type="molecule type" value="Genomic_DNA"/>
</dbReference>
<name>A0A9Q0W758_SALPP</name>
<dbReference type="InterPro" id="IPR010417">
    <property type="entry name" value="Embryo-specific_ATS3"/>
</dbReference>
<protein>
    <submittedName>
        <fullName evidence="3">EMBRYO-SPECIFIC PROTEIN ATS3B</fullName>
    </submittedName>
</protein>
<proteinExistence type="predicted"/>
<gene>
    <name evidence="3" type="ORF">OIU79_025981</name>
</gene>
<dbReference type="Proteomes" id="UP001151532">
    <property type="component" value="Chromosome 15Z"/>
</dbReference>
<evidence type="ECO:0000313" key="4">
    <source>
        <dbReference type="Proteomes" id="UP001151532"/>
    </source>
</evidence>
<feature type="chain" id="PRO_5040239909" evidence="2">
    <location>
        <begin position="23"/>
        <end position="198"/>
    </location>
</feature>
<evidence type="ECO:0000256" key="1">
    <source>
        <dbReference type="SAM" id="Phobius"/>
    </source>
</evidence>
<evidence type="ECO:0000313" key="3">
    <source>
        <dbReference type="EMBL" id="KAJ6761256.1"/>
    </source>
</evidence>
<reference evidence="3" key="2">
    <citation type="journal article" date="2023" name="Int. J. Mol. Sci.">
        <title>De Novo Assembly and Annotation of 11 Diverse Shrub Willow (Salix) Genomes Reveals Novel Gene Organization in Sex-Linked Regions.</title>
        <authorList>
            <person name="Hyden B."/>
            <person name="Feng K."/>
            <person name="Yates T.B."/>
            <person name="Jawdy S."/>
            <person name="Cereghino C."/>
            <person name="Smart L.B."/>
            <person name="Muchero W."/>
        </authorList>
    </citation>
    <scope>NUCLEOTIDE SEQUENCE</scope>
    <source>
        <tissue evidence="3">Shoot tip</tissue>
    </source>
</reference>
<feature type="signal peptide" evidence="2">
    <location>
        <begin position="1"/>
        <end position="22"/>
    </location>
</feature>
<sequence length="198" mass="21959">MRRAHCTFLLLSAFIFVAVSKADERINKFQPHVYDSFSPGLIQQTVGACSYTVVISTSCLSPKYTTDQISITFGDAFGNQVYDPKLVNPFTTTFAQCSTNTFQVTGSCSLQICYVYFYRNGTVGWIPQTVEIYGSFSTPAVFLFNSTTVPEDEWYGINNCQQTPTAPPPSSALRLQIIPGWFSCLILGFLATSIFSSY</sequence>
<comment type="caution">
    <text evidence="3">The sequence shown here is derived from an EMBL/GenBank/DDBJ whole genome shotgun (WGS) entry which is preliminary data.</text>
</comment>
<keyword evidence="1" id="KW-1133">Transmembrane helix</keyword>
<keyword evidence="1" id="KW-0812">Transmembrane</keyword>
<feature type="transmembrane region" description="Helical" evidence="1">
    <location>
        <begin position="177"/>
        <end position="195"/>
    </location>
</feature>
<dbReference type="CDD" id="cd00113">
    <property type="entry name" value="PLAT"/>
    <property type="match status" value="1"/>
</dbReference>
<keyword evidence="1" id="KW-0472">Membrane</keyword>
<dbReference type="Pfam" id="PF06232">
    <property type="entry name" value="ATS3"/>
    <property type="match status" value="1"/>
</dbReference>
<dbReference type="PANTHER" id="PTHR31718">
    <property type="entry name" value="PLAT DOMAIN-CONTAINING PROTEIN"/>
    <property type="match status" value="1"/>
</dbReference>